<evidence type="ECO:0000256" key="2">
    <source>
        <dbReference type="ARBA" id="ARBA00010846"/>
    </source>
</evidence>
<dbReference type="InterPro" id="IPR011333">
    <property type="entry name" value="SKP1/BTB/POZ_sf"/>
</dbReference>
<dbReference type="CDD" id="cd00121">
    <property type="entry name" value="MATH"/>
    <property type="match status" value="1"/>
</dbReference>
<dbReference type="InterPro" id="IPR002083">
    <property type="entry name" value="MATH/TRAF_dom"/>
</dbReference>
<dbReference type="PANTHER" id="PTHR26379:SF483">
    <property type="entry name" value="OS11G0619800 PROTEIN"/>
    <property type="match status" value="1"/>
</dbReference>
<evidence type="ECO:0000256" key="1">
    <source>
        <dbReference type="ARBA" id="ARBA00004906"/>
    </source>
</evidence>
<dbReference type="CDD" id="cd18280">
    <property type="entry name" value="BTB_POZ_BPM_plant"/>
    <property type="match status" value="1"/>
</dbReference>
<dbReference type="Pfam" id="PF00651">
    <property type="entry name" value="BTB"/>
    <property type="match status" value="1"/>
</dbReference>
<accession>A0A5J9UK24</accession>
<dbReference type="Proteomes" id="UP000324897">
    <property type="component" value="Chromosome 2"/>
</dbReference>
<dbReference type="Pfam" id="PF24570">
    <property type="entry name" value="BACK_BPM_SPOP"/>
    <property type="match status" value="1"/>
</dbReference>
<dbReference type="PANTHER" id="PTHR26379">
    <property type="entry name" value="BTB/POZ AND MATH DOMAIN-CONTAINING PROTEIN 1"/>
    <property type="match status" value="1"/>
</dbReference>
<feature type="domain" description="BTB" evidence="3">
    <location>
        <begin position="188"/>
        <end position="255"/>
    </location>
</feature>
<name>A0A5J9UK24_9POAL</name>
<dbReference type="Pfam" id="PF22486">
    <property type="entry name" value="MATH_2"/>
    <property type="match status" value="1"/>
</dbReference>
<dbReference type="SUPFAM" id="SSF54695">
    <property type="entry name" value="POZ domain"/>
    <property type="match status" value="1"/>
</dbReference>
<dbReference type="SMART" id="SM00225">
    <property type="entry name" value="BTB"/>
    <property type="match status" value="1"/>
</dbReference>
<dbReference type="PROSITE" id="PS50144">
    <property type="entry name" value="MATH"/>
    <property type="match status" value="1"/>
</dbReference>
<evidence type="ECO:0008006" key="7">
    <source>
        <dbReference type="Google" id="ProtNLM"/>
    </source>
</evidence>
<feature type="non-terminal residue" evidence="5">
    <location>
        <position position="1"/>
    </location>
</feature>
<evidence type="ECO:0000259" key="4">
    <source>
        <dbReference type="PROSITE" id="PS50144"/>
    </source>
</evidence>
<protein>
    <recommendedName>
        <fullName evidence="7">BTB domain-containing protein</fullName>
    </recommendedName>
</protein>
<dbReference type="Gene3D" id="2.60.210.10">
    <property type="entry name" value="Apoptosis, Tumor Necrosis Factor Receptor Associated Protein 2, Chain A"/>
    <property type="match status" value="1"/>
</dbReference>
<dbReference type="InterPro" id="IPR056423">
    <property type="entry name" value="BACK_BPM_SPOP"/>
</dbReference>
<dbReference type="EMBL" id="RWGY01000013">
    <property type="protein sequence ID" value="TVU24143.1"/>
    <property type="molecule type" value="Genomic_DNA"/>
</dbReference>
<dbReference type="SMART" id="SM00061">
    <property type="entry name" value="MATH"/>
    <property type="match status" value="1"/>
</dbReference>
<dbReference type="PROSITE" id="PS50097">
    <property type="entry name" value="BTB"/>
    <property type="match status" value="1"/>
</dbReference>
<dbReference type="Gene3D" id="1.25.40.420">
    <property type="match status" value="1"/>
</dbReference>
<dbReference type="InterPro" id="IPR000210">
    <property type="entry name" value="BTB/POZ_dom"/>
</dbReference>
<keyword evidence="6" id="KW-1185">Reference proteome</keyword>
<dbReference type="InterPro" id="IPR008974">
    <property type="entry name" value="TRAF-like"/>
</dbReference>
<dbReference type="GO" id="GO:0016567">
    <property type="term" value="P:protein ubiquitination"/>
    <property type="evidence" value="ECO:0007669"/>
    <property type="project" value="InterPro"/>
</dbReference>
<dbReference type="OrthoDB" id="657261at2759"/>
<dbReference type="InterPro" id="IPR045005">
    <property type="entry name" value="BPM1-6"/>
</dbReference>
<feature type="domain" description="MATH" evidence="4">
    <location>
        <begin position="20"/>
        <end position="149"/>
    </location>
</feature>
<gene>
    <name evidence="5" type="ORF">EJB05_26544</name>
</gene>
<proteinExistence type="inferred from homology"/>
<sequence>MSPANVASGSTSAIVADMVTGWHVLKIQCYSATQLLGVGKFVKSSDFNVGGHSWHIRYYPDGYDKDHDDFISLYLHVNVYTDVEVRARFKFTLLEPDGLTDSKHSTAEYELLRTFKGSIGWGHKNFIAWSELQESTYLKDDCFSVRCDVTVVNVGRTDTKVSKQFVVDVPPSDLHKNLGWLLSSGEGADVTFEVSNGLFKAHRNVLASRSSVFRAELFGPMKEKMMERVVIGDMEARVFKALLHFVYTDSLPAIGKEEETVMAQHLFVAADRYDLKRLKLICLDKLCHNIDRSNVTTTLILAEQHSCQRLKEACVTFLLSPGILKEVMGTEEYDHLRKSYPSLFDEFVSELALKRKRQN</sequence>
<evidence type="ECO:0000313" key="5">
    <source>
        <dbReference type="EMBL" id="TVU24143.1"/>
    </source>
</evidence>
<comment type="similarity">
    <text evidence="2">Belongs to the Tdpoz family.</text>
</comment>
<dbReference type="AlphaFoldDB" id="A0A5J9UK24"/>
<dbReference type="SUPFAM" id="SSF49599">
    <property type="entry name" value="TRAF domain-like"/>
    <property type="match status" value="1"/>
</dbReference>
<comment type="caution">
    <text evidence="5">The sequence shown here is derived from an EMBL/GenBank/DDBJ whole genome shotgun (WGS) entry which is preliminary data.</text>
</comment>
<comment type="pathway">
    <text evidence="1">Protein modification; protein ubiquitination.</text>
</comment>
<dbReference type="Gramene" id="TVU24143">
    <property type="protein sequence ID" value="TVU24143"/>
    <property type="gene ID" value="EJB05_26544"/>
</dbReference>
<evidence type="ECO:0000313" key="6">
    <source>
        <dbReference type="Proteomes" id="UP000324897"/>
    </source>
</evidence>
<organism evidence="5 6">
    <name type="scientific">Eragrostis curvula</name>
    <name type="common">weeping love grass</name>
    <dbReference type="NCBI Taxonomy" id="38414"/>
    <lineage>
        <taxon>Eukaryota</taxon>
        <taxon>Viridiplantae</taxon>
        <taxon>Streptophyta</taxon>
        <taxon>Embryophyta</taxon>
        <taxon>Tracheophyta</taxon>
        <taxon>Spermatophyta</taxon>
        <taxon>Magnoliopsida</taxon>
        <taxon>Liliopsida</taxon>
        <taxon>Poales</taxon>
        <taxon>Poaceae</taxon>
        <taxon>PACMAD clade</taxon>
        <taxon>Chloridoideae</taxon>
        <taxon>Eragrostideae</taxon>
        <taxon>Eragrostidinae</taxon>
        <taxon>Eragrostis</taxon>
    </lineage>
</organism>
<evidence type="ECO:0000259" key="3">
    <source>
        <dbReference type="PROSITE" id="PS50097"/>
    </source>
</evidence>
<reference evidence="5 6" key="1">
    <citation type="journal article" date="2019" name="Sci. Rep.">
        <title>A high-quality genome of Eragrostis curvula grass provides insights into Poaceae evolution and supports new strategies to enhance forage quality.</title>
        <authorList>
            <person name="Carballo J."/>
            <person name="Santos B.A.C.M."/>
            <person name="Zappacosta D."/>
            <person name="Garbus I."/>
            <person name="Selva J.P."/>
            <person name="Gallo C.A."/>
            <person name="Diaz A."/>
            <person name="Albertini E."/>
            <person name="Caccamo M."/>
            <person name="Echenique V."/>
        </authorList>
    </citation>
    <scope>NUCLEOTIDE SEQUENCE [LARGE SCALE GENOMIC DNA]</scope>
    <source>
        <strain evidence="6">cv. Victoria</strain>
        <tissue evidence="5">Leaf</tissue>
    </source>
</reference>
<dbReference type="Gene3D" id="3.30.710.10">
    <property type="entry name" value="Potassium Channel Kv1.1, Chain A"/>
    <property type="match status" value="1"/>
</dbReference>